<organism evidence="2 3">
    <name type="scientific">Agromyces humatus</name>
    <dbReference type="NCBI Taxonomy" id="279573"/>
    <lineage>
        <taxon>Bacteria</taxon>
        <taxon>Bacillati</taxon>
        <taxon>Actinomycetota</taxon>
        <taxon>Actinomycetes</taxon>
        <taxon>Micrococcales</taxon>
        <taxon>Microbacteriaceae</taxon>
        <taxon>Agromyces</taxon>
    </lineage>
</organism>
<dbReference type="Pfam" id="PF12840">
    <property type="entry name" value="HTH_20"/>
    <property type="match status" value="1"/>
</dbReference>
<proteinExistence type="predicted"/>
<dbReference type="CDD" id="cd00090">
    <property type="entry name" value="HTH_ARSR"/>
    <property type="match status" value="1"/>
</dbReference>
<evidence type="ECO:0000259" key="1">
    <source>
        <dbReference type="SMART" id="SM00418"/>
    </source>
</evidence>
<name>A0ABP4X1H8_9MICO</name>
<dbReference type="SMART" id="SM00418">
    <property type="entry name" value="HTH_ARSR"/>
    <property type="match status" value="1"/>
</dbReference>
<dbReference type="SUPFAM" id="SSF46785">
    <property type="entry name" value="Winged helix' DNA-binding domain"/>
    <property type="match status" value="1"/>
</dbReference>
<dbReference type="Gene3D" id="1.10.10.10">
    <property type="entry name" value="Winged helix-like DNA-binding domain superfamily/Winged helix DNA-binding domain"/>
    <property type="match status" value="1"/>
</dbReference>
<dbReference type="RefSeq" id="WP_232498623.1">
    <property type="nucleotide sequence ID" value="NZ_BAAANH010000005.1"/>
</dbReference>
<protein>
    <submittedName>
        <fullName evidence="2">Helix-turn-helix domain-containing protein</fullName>
    </submittedName>
</protein>
<accession>A0ABP4X1H8</accession>
<sequence>MRSAATDEVPPRGGHGEPASLALLSSARRRVLAALREVSAPVDAAALAEALGVHVTTARFHLDQLVEAGVVAATAERTARRGRPRLRYALVADADPRARDERARDRLIEVLAETLEAQGADAGRSLARSAGRRWAASLEAHEADPPVRLTRILDELGFAPEATPEGIALHACPFRESARAHRNIVCSVHDGLIREVLAGEASDANHPPIEARLMPFVTPERCLVALSARR</sequence>
<dbReference type="InterPro" id="IPR001845">
    <property type="entry name" value="HTH_ArsR_DNA-bd_dom"/>
</dbReference>
<reference evidence="3" key="1">
    <citation type="journal article" date="2019" name="Int. J. Syst. Evol. Microbiol.">
        <title>The Global Catalogue of Microorganisms (GCM) 10K type strain sequencing project: providing services to taxonomists for standard genome sequencing and annotation.</title>
        <authorList>
            <consortium name="The Broad Institute Genomics Platform"/>
            <consortium name="The Broad Institute Genome Sequencing Center for Infectious Disease"/>
            <person name="Wu L."/>
            <person name="Ma J."/>
        </authorList>
    </citation>
    <scope>NUCLEOTIDE SEQUENCE [LARGE SCALE GENOMIC DNA]</scope>
    <source>
        <strain evidence="3">JCM 14319</strain>
    </source>
</reference>
<gene>
    <name evidence="2" type="ORF">GCM10009747_27250</name>
</gene>
<feature type="domain" description="HTH arsR-type" evidence="1">
    <location>
        <begin position="19"/>
        <end position="112"/>
    </location>
</feature>
<dbReference type="InterPro" id="IPR036388">
    <property type="entry name" value="WH-like_DNA-bd_sf"/>
</dbReference>
<keyword evidence="3" id="KW-1185">Reference proteome</keyword>
<dbReference type="InterPro" id="IPR011991">
    <property type="entry name" value="ArsR-like_HTH"/>
</dbReference>
<comment type="caution">
    <text evidence="2">The sequence shown here is derived from an EMBL/GenBank/DDBJ whole genome shotgun (WGS) entry which is preliminary data.</text>
</comment>
<dbReference type="InterPro" id="IPR036390">
    <property type="entry name" value="WH_DNA-bd_sf"/>
</dbReference>
<dbReference type="EMBL" id="BAAANH010000005">
    <property type="protein sequence ID" value="GAA1765597.1"/>
    <property type="molecule type" value="Genomic_DNA"/>
</dbReference>
<evidence type="ECO:0000313" key="3">
    <source>
        <dbReference type="Proteomes" id="UP001500506"/>
    </source>
</evidence>
<evidence type="ECO:0000313" key="2">
    <source>
        <dbReference type="EMBL" id="GAA1765597.1"/>
    </source>
</evidence>
<dbReference type="Proteomes" id="UP001500506">
    <property type="component" value="Unassembled WGS sequence"/>
</dbReference>